<evidence type="ECO:0000313" key="2">
    <source>
        <dbReference type="EMBL" id="OMJ81075.1"/>
    </source>
</evidence>
<organism evidence="2 3">
    <name type="scientific">Stentor coeruleus</name>
    <dbReference type="NCBI Taxonomy" id="5963"/>
    <lineage>
        <taxon>Eukaryota</taxon>
        <taxon>Sar</taxon>
        <taxon>Alveolata</taxon>
        <taxon>Ciliophora</taxon>
        <taxon>Postciliodesmatophora</taxon>
        <taxon>Heterotrichea</taxon>
        <taxon>Heterotrichida</taxon>
        <taxon>Stentoridae</taxon>
        <taxon>Stentor</taxon>
    </lineage>
</organism>
<dbReference type="PANTHER" id="PTHR10677:SF3">
    <property type="entry name" value="FI07626P-RELATED"/>
    <property type="match status" value="1"/>
</dbReference>
<dbReference type="InterPro" id="IPR016197">
    <property type="entry name" value="Chromo-like_dom_sf"/>
</dbReference>
<reference evidence="2 3" key="1">
    <citation type="submission" date="2016-11" db="EMBL/GenBank/DDBJ databases">
        <title>The macronuclear genome of Stentor coeruleus: a giant cell with tiny introns.</title>
        <authorList>
            <person name="Slabodnick M."/>
            <person name="Ruby J.G."/>
            <person name="Reiff S.B."/>
            <person name="Swart E.C."/>
            <person name="Gosai S."/>
            <person name="Prabakaran S."/>
            <person name="Witkowska E."/>
            <person name="Larue G.E."/>
            <person name="Fisher S."/>
            <person name="Freeman R.M."/>
            <person name="Gunawardena J."/>
            <person name="Chu W."/>
            <person name="Stover N.A."/>
            <person name="Gregory B.D."/>
            <person name="Nowacki M."/>
            <person name="Derisi J."/>
            <person name="Roy S.W."/>
            <person name="Marshall W.F."/>
            <person name="Sood P."/>
        </authorList>
    </citation>
    <scope>NUCLEOTIDE SEQUENCE [LARGE SCALE GENOMIC DNA]</scope>
    <source>
        <strain evidence="2">WM001</strain>
    </source>
</reference>
<feature type="domain" description="Ubiquitin-like" evidence="1">
    <location>
        <begin position="12"/>
        <end position="87"/>
    </location>
</feature>
<dbReference type="GO" id="GO:0031593">
    <property type="term" value="F:polyubiquitin modification-dependent protein binding"/>
    <property type="evidence" value="ECO:0007669"/>
    <property type="project" value="TreeGrafter"/>
</dbReference>
<dbReference type="Proteomes" id="UP000187209">
    <property type="component" value="Unassembled WGS sequence"/>
</dbReference>
<dbReference type="PROSITE" id="PS50053">
    <property type="entry name" value="UBIQUITIN_2"/>
    <property type="match status" value="1"/>
</dbReference>
<dbReference type="Gene3D" id="3.10.20.90">
    <property type="entry name" value="Phosphatidylinositol 3-kinase Catalytic Subunit, Chain A, domain 1"/>
    <property type="match status" value="1"/>
</dbReference>
<dbReference type="EMBL" id="MPUH01000395">
    <property type="protein sequence ID" value="OMJ81075.1"/>
    <property type="molecule type" value="Genomic_DNA"/>
</dbReference>
<name>A0A1R2BWV0_9CILI</name>
<proteinExistence type="predicted"/>
<dbReference type="PANTHER" id="PTHR10677">
    <property type="entry name" value="UBIQUILIN"/>
    <property type="match status" value="1"/>
</dbReference>
<protein>
    <recommendedName>
        <fullName evidence="1">Ubiquitin-like domain-containing protein</fullName>
    </recommendedName>
</protein>
<accession>A0A1R2BWV0</accession>
<dbReference type="SMART" id="SM00213">
    <property type="entry name" value="UBQ"/>
    <property type="match status" value="1"/>
</dbReference>
<dbReference type="OrthoDB" id="428577at2759"/>
<dbReference type="SUPFAM" id="SSF54160">
    <property type="entry name" value="Chromo domain-like"/>
    <property type="match status" value="1"/>
</dbReference>
<comment type="caution">
    <text evidence="2">The sequence shown here is derived from an EMBL/GenBank/DDBJ whole genome shotgun (WGS) entry which is preliminary data.</text>
</comment>
<dbReference type="AlphaFoldDB" id="A0A1R2BWV0"/>
<dbReference type="Gene3D" id="2.30.30.140">
    <property type="match status" value="1"/>
</dbReference>
<dbReference type="Pfam" id="PF00240">
    <property type="entry name" value="ubiquitin"/>
    <property type="match status" value="1"/>
</dbReference>
<evidence type="ECO:0000313" key="3">
    <source>
        <dbReference type="Proteomes" id="UP000187209"/>
    </source>
</evidence>
<evidence type="ECO:0000259" key="1">
    <source>
        <dbReference type="PROSITE" id="PS50053"/>
    </source>
</evidence>
<dbReference type="CDD" id="cd20104">
    <property type="entry name" value="MBT_PHF20L1-like"/>
    <property type="match status" value="1"/>
</dbReference>
<dbReference type="GO" id="GO:0005829">
    <property type="term" value="C:cytosol"/>
    <property type="evidence" value="ECO:0007669"/>
    <property type="project" value="TreeGrafter"/>
</dbReference>
<dbReference type="InterPro" id="IPR000626">
    <property type="entry name" value="Ubiquitin-like_dom"/>
</dbReference>
<dbReference type="InterPro" id="IPR029071">
    <property type="entry name" value="Ubiquitin-like_domsf"/>
</dbReference>
<gene>
    <name evidence="2" type="ORF">SteCoe_18534</name>
</gene>
<sequence>MTSNAKPEPYRFKLKIRPNSQGQFEVLATSDMLVSELKAIISTFCGVPANQQRLISSGKLLKDESVLSSYKLDEGHVVQLSTSPQAAPEAENPENLNQRERFRGIDQNERLETIKQSLQTTNLMLEVLSNKVEDDIIGFDNRLRKFYPGQWVDVLDTVEQWLEGQVKEVATTSQGTLIFIHYNGWPSQWDEWIDSSSPRIQPFHSYTNQSITAPMNSPHPTVPLDDENLRNSGPHDQRLFITQGLQVMNKMKGILEKYYNLNTINRHEKVAEKVNDLRCRLGIGQGEDNIELAWGNESVNEVNVDNEDKESISSVENERNEIEMSNDVEFGLVTVQAAPLLDRTGRLLSDLATLIPMPSIPLMPSPAELSHLTSSNRSDVGIHIYALVTPRRPN</sequence>
<dbReference type="GO" id="GO:0006511">
    <property type="term" value="P:ubiquitin-dependent protein catabolic process"/>
    <property type="evidence" value="ECO:0007669"/>
    <property type="project" value="TreeGrafter"/>
</dbReference>
<dbReference type="InterPro" id="IPR015496">
    <property type="entry name" value="Ubiquilin"/>
</dbReference>
<dbReference type="SUPFAM" id="SSF54236">
    <property type="entry name" value="Ubiquitin-like"/>
    <property type="match status" value="1"/>
</dbReference>
<keyword evidence="3" id="KW-1185">Reference proteome</keyword>